<feature type="compositionally biased region" description="Polar residues" evidence="1">
    <location>
        <begin position="53"/>
        <end position="83"/>
    </location>
</feature>
<protein>
    <submittedName>
        <fullName evidence="2">Uncharacterized protein</fullName>
    </submittedName>
</protein>
<name>F2UT69_SALR5</name>
<keyword evidence="3" id="KW-1185">Reference proteome</keyword>
<feature type="region of interest" description="Disordered" evidence="1">
    <location>
        <begin position="1"/>
        <end position="199"/>
    </location>
</feature>
<evidence type="ECO:0000313" key="2">
    <source>
        <dbReference type="EMBL" id="EGD81328.1"/>
    </source>
</evidence>
<dbReference type="KEGG" id="sre:PTSG_11365"/>
<proteinExistence type="predicted"/>
<gene>
    <name evidence="2" type="ORF">PTSG_11365</name>
</gene>
<feature type="compositionally biased region" description="Gly residues" evidence="1">
    <location>
        <begin position="123"/>
        <end position="136"/>
    </location>
</feature>
<dbReference type="AlphaFoldDB" id="F2UT69"/>
<feature type="compositionally biased region" description="Basic residues" evidence="1">
    <location>
        <begin position="241"/>
        <end position="255"/>
    </location>
</feature>
<dbReference type="RefSeq" id="XP_004987643.1">
    <property type="nucleotide sequence ID" value="XM_004987586.1"/>
</dbReference>
<evidence type="ECO:0000256" key="1">
    <source>
        <dbReference type="SAM" id="MobiDB-lite"/>
    </source>
</evidence>
<feature type="region of interest" description="Disordered" evidence="1">
    <location>
        <begin position="236"/>
        <end position="257"/>
    </location>
</feature>
<feature type="compositionally biased region" description="Basic and acidic residues" evidence="1">
    <location>
        <begin position="97"/>
        <end position="112"/>
    </location>
</feature>
<feature type="compositionally biased region" description="Polar residues" evidence="1">
    <location>
        <begin position="184"/>
        <end position="194"/>
    </location>
</feature>
<sequence>MAASALGNEPGEQGRPEQPDSADTGNHPVQHPPEHRHEPGASSAVSDPRHGQPSRSSASSTANVDQHAHAQQRSNEDSGAQGDNTRDQSRVPQKPAPCRDESEEARHNRRPDDDDDDDDDGRGGGGCGRGRQGGSSGSSASSSRGKAETQNVSRGSGDPQSGCGNPDTKRAKTSTRRTACTPNAPVSCTTQEAQDPQDGPVVSFAWRPFDLARSTWHTVMNSVYTVLGVDTRPLTSTRQPGCRHHKHHHRRRHRGTSTAAVHTAHCCEDCFRALRESVRLSSARTLPKSTRDWKAVPKDAMAGPWDHRHPAVTSPPRGFEQAAVRVSGGIHDCTGAAMCTACFNAMNMAVLPHLACLLQRAPQHQWTVMWVRGSIEMTRTFSNHPIKAHLETIADLGNAKPRIVAVALFHRAAMQFRWHVFMLPIQSFVMRTTLALHVDAADATKVLRAHARPLAVRSGGDGDSDSATHLVTRIKMGAEEIKLQDPVAVPRDRLVEATRAVAEYINDAYQIGVKELDRAVQGSLDLSCLPKRDVRVDDVDLQ</sequence>
<dbReference type="GeneID" id="16068166"/>
<dbReference type="EMBL" id="GL832998">
    <property type="protein sequence ID" value="EGD81328.1"/>
    <property type="molecule type" value="Genomic_DNA"/>
</dbReference>
<organism evidence="3">
    <name type="scientific">Salpingoeca rosetta (strain ATCC 50818 / BSB-021)</name>
    <dbReference type="NCBI Taxonomy" id="946362"/>
    <lineage>
        <taxon>Eukaryota</taxon>
        <taxon>Choanoflagellata</taxon>
        <taxon>Craspedida</taxon>
        <taxon>Salpingoecidae</taxon>
        <taxon>Salpingoeca</taxon>
    </lineage>
</organism>
<reference evidence="2" key="1">
    <citation type="submission" date="2009-08" db="EMBL/GenBank/DDBJ databases">
        <title>Annotation of Salpingoeca rosetta.</title>
        <authorList>
            <consortium name="The Broad Institute Genome Sequencing Platform"/>
            <person name="Russ C."/>
            <person name="Cuomo C."/>
            <person name="Burger G."/>
            <person name="Gray M.W."/>
            <person name="Holland P.W.H."/>
            <person name="King N."/>
            <person name="Lang F.B.F."/>
            <person name="Roger A.J."/>
            <person name="Ruiz-Trillo I."/>
            <person name="Young S.K."/>
            <person name="Zeng Q."/>
            <person name="Gargeya S."/>
            <person name="Alvarado L."/>
            <person name="Berlin A."/>
            <person name="Chapman S.B."/>
            <person name="Chen Z."/>
            <person name="Freedman E."/>
            <person name="Gellesch M."/>
            <person name="Goldberg J."/>
            <person name="Griggs A."/>
            <person name="Gujja S."/>
            <person name="Heilman E."/>
            <person name="Heiman D."/>
            <person name="Howarth C."/>
            <person name="Mehta T."/>
            <person name="Neiman D."/>
            <person name="Pearson M."/>
            <person name="Roberts A."/>
            <person name="Saif S."/>
            <person name="Shea T."/>
            <person name="Shenoy N."/>
            <person name="Sisk P."/>
            <person name="Stolte C."/>
            <person name="Sykes S."/>
            <person name="White J."/>
            <person name="Yandava C."/>
            <person name="Haas B."/>
            <person name="Nusbaum C."/>
            <person name="Birren B."/>
        </authorList>
    </citation>
    <scope>NUCLEOTIDE SEQUENCE [LARGE SCALE GENOMIC DNA]</scope>
    <source>
        <strain evidence="2">ATCC 50818</strain>
    </source>
</reference>
<accession>F2UT69</accession>
<dbReference type="InParanoid" id="F2UT69"/>
<evidence type="ECO:0000313" key="3">
    <source>
        <dbReference type="Proteomes" id="UP000007799"/>
    </source>
</evidence>
<feature type="compositionally biased region" description="Polar residues" evidence="1">
    <location>
        <begin position="148"/>
        <end position="163"/>
    </location>
</feature>
<dbReference type="Proteomes" id="UP000007799">
    <property type="component" value="Unassembled WGS sequence"/>
</dbReference>